<dbReference type="EMBL" id="KZ613496">
    <property type="protein sequence ID" value="PMD18146.1"/>
    <property type="molecule type" value="Genomic_DNA"/>
</dbReference>
<name>A0A2J6PW57_9HELO</name>
<dbReference type="InterPro" id="IPR020904">
    <property type="entry name" value="Sc_DH/Rdtase_CS"/>
</dbReference>
<dbReference type="GO" id="GO:0016491">
    <property type="term" value="F:oxidoreductase activity"/>
    <property type="evidence" value="ECO:0007669"/>
    <property type="project" value="UniProtKB-KW"/>
</dbReference>
<sequence length="267" mass="29210">MRLHQIRDVQPNPITTIALVTGANKGIGLETSHQLASVPYNYHVLMASRDSGRGETAAFCLRKDGLSVEHVTLDVTDDDSITAVVEKVNEQYGHIDVLVNNAGIRVEHLGDRPGRQAWKDTFDIKTFGVAAVTDAFIPLLKESINPAPRIIFVSSDLGRLETKYDPTHKYFKRPLPIYCSSKAAMGMLALHYAKNFRSGWGADEDGNGGGVEWKINVTCPGPTKTDFNRNRGPQSVQEGANNAVRWPVLGKHGETGTMSGNEGLLAW</sequence>
<dbReference type="Gene3D" id="3.40.50.720">
    <property type="entry name" value="NAD(P)-binding Rossmann-like Domain"/>
    <property type="match status" value="1"/>
</dbReference>
<proteinExistence type="inferred from homology"/>
<dbReference type="InterPro" id="IPR002347">
    <property type="entry name" value="SDR_fam"/>
</dbReference>
<comment type="similarity">
    <text evidence="1">Belongs to the short-chain dehydrogenases/reductases (SDR) family.</text>
</comment>
<dbReference type="SUPFAM" id="SSF51735">
    <property type="entry name" value="NAD(P)-binding Rossmann-fold domains"/>
    <property type="match status" value="1"/>
</dbReference>
<accession>A0A2J6PW57</accession>
<keyword evidence="5" id="KW-1185">Reference proteome</keyword>
<dbReference type="GO" id="GO:0016020">
    <property type="term" value="C:membrane"/>
    <property type="evidence" value="ECO:0007669"/>
    <property type="project" value="TreeGrafter"/>
</dbReference>
<dbReference type="AlphaFoldDB" id="A0A2J6PW57"/>
<evidence type="ECO:0000256" key="1">
    <source>
        <dbReference type="ARBA" id="ARBA00006484"/>
    </source>
</evidence>
<dbReference type="PANTHER" id="PTHR43490:SF99">
    <property type="entry name" value="SHORT-CHAIN DEHYDROGENASE_REDUCTASE"/>
    <property type="match status" value="1"/>
</dbReference>
<reference evidence="4 5" key="1">
    <citation type="submission" date="2016-05" db="EMBL/GenBank/DDBJ databases">
        <title>A degradative enzymes factory behind the ericoid mycorrhizal symbiosis.</title>
        <authorList>
            <consortium name="DOE Joint Genome Institute"/>
            <person name="Martino E."/>
            <person name="Morin E."/>
            <person name="Grelet G."/>
            <person name="Kuo A."/>
            <person name="Kohler A."/>
            <person name="Daghino S."/>
            <person name="Barry K."/>
            <person name="Choi C."/>
            <person name="Cichocki N."/>
            <person name="Clum A."/>
            <person name="Copeland A."/>
            <person name="Hainaut M."/>
            <person name="Haridas S."/>
            <person name="Labutti K."/>
            <person name="Lindquist E."/>
            <person name="Lipzen A."/>
            <person name="Khouja H.-R."/>
            <person name="Murat C."/>
            <person name="Ohm R."/>
            <person name="Olson A."/>
            <person name="Spatafora J."/>
            <person name="Veneault-Fourrey C."/>
            <person name="Henrissat B."/>
            <person name="Grigoriev I."/>
            <person name="Martin F."/>
            <person name="Perotto S."/>
        </authorList>
    </citation>
    <scope>NUCLEOTIDE SEQUENCE [LARGE SCALE GENOMIC DNA]</scope>
    <source>
        <strain evidence="4 5">UAMH 7357</strain>
    </source>
</reference>
<evidence type="ECO:0000313" key="4">
    <source>
        <dbReference type="EMBL" id="PMD18146.1"/>
    </source>
</evidence>
<dbReference type="PANTHER" id="PTHR43490">
    <property type="entry name" value="(+)-NEOMENTHOL DEHYDROGENASE"/>
    <property type="match status" value="1"/>
</dbReference>
<keyword evidence="3" id="KW-0560">Oxidoreductase</keyword>
<evidence type="ECO:0000313" key="5">
    <source>
        <dbReference type="Proteomes" id="UP000235672"/>
    </source>
</evidence>
<dbReference type="OrthoDB" id="1933717at2759"/>
<dbReference type="PROSITE" id="PS00061">
    <property type="entry name" value="ADH_SHORT"/>
    <property type="match status" value="1"/>
</dbReference>
<evidence type="ECO:0000256" key="2">
    <source>
        <dbReference type="ARBA" id="ARBA00022857"/>
    </source>
</evidence>
<dbReference type="InterPro" id="IPR036291">
    <property type="entry name" value="NAD(P)-bd_dom_sf"/>
</dbReference>
<dbReference type="Proteomes" id="UP000235672">
    <property type="component" value="Unassembled WGS sequence"/>
</dbReference>
<organism evidence="4 5">
    <name type="scientific">Hyaloscypha hepaticicola</name>
    <dbReference type="NCBI Taxonomy" id="2082293"/>
    <lineage>
        <taxon>Eukaryota</taxon>
        <taxon>Fungi</taxon>
        <taxon>Dikarya</taxon>
        <taxon>Ascomycota</taxon>
        <taxon>Pezizomycotina</taxon>
        <taxon>Leotiomycetes</taxon>
        <taxon>Helotiales</taxon>
        <taxon>Hyaloscyphaceae</taxon>
        <taxon>Hyaloscypha</taxon>
    </lineage>
</organism>
<evidence type="ECO:0000256" key="3">
    <source>
        <dbReference type="ARBA" id="ARBA00023002"/>
    </source>
</evidence>
<dbReference type="STRING" id="1745343.A0A2J6PW57"/>
<protein>
    <submittedName>
        <fullName evidence="4">Carbonyl reductase</fullName>
    </submittedName>
</protein>
<keyword evidence="2" id="KW-0521">NADP</keyword>
<gene>
    <name evidence="4" type="ORF">NA56DRAFT_577791</name>
</gene>
<dbReference type="PRINTS" id="PR00081">
    <property type="entry name" value="GDHRDH"/>
</dbReference>
<dbReference type="Pfam" id="PF00106">
    <property type="entry name" value="adh_short"/>
    <property type="match status" value="1"/>
</dbReference>